<accession>A0A382A3D8</accession>
<dbReference type="EMBL" id="UINC01023755">
    <property type="protein sequence ID" value="SVA96055.1"/>
    <property type="molecule type" value="Genomic_DNA"/>
</dbReference>
<organism evidence="1">
    <name type="scientific">marine metagenome</name>
    <dbReference type="NCBI Taxonomy" id="408172"/>
    <lineage>
        <taxon>unclassified sequences</taxon>
        <taxon>metagenomes</taxon>
        <taxon>ecological metagenomes</taxon>
    </lineage>
</organism>
<evidence type="ECO:0000313" key="1">
    <source>
        <dbReference type="EMBL" id="SVA96055.1"/>
    </source>
</evidence>
<gene>
    <name evidence="1" type="ORF">METZ01_LOCUS148909</name>
</gene>
<proteinExistence type="predicted"/>
<dbReference type="InterPro" id="IPR011059">
    <property type="entry name" value="Metal-dep_hydrolase_composite"/>
</dbReference>
<sequence>MKTLLKLVSVLFLLVTWINAQVTIIHCGVLINGNSEELSKNISIVIKNATIIDISNGLKHPTRDDSLIDLSNYTVLPGLMDMHTHLSGESNPKRYMERF</sequence>
<protein>
    <recommendedName>
        <fullName evidence="2">Amidohydrolase-related domain-containing protein</fullName>
    </recommendedName>
</protein>
<dbReference type="Gene3D" id="2.30.40.10">
    <property type="entry name" value="Urease, subunit C, domain 1"/>
    <property type="match status" value="1"/>
</dbReference>
<reference evidence="1" key="1">
    <citation type="submission" date="2018-05" db="EMBL/GenBank/DDBJ databases">
        <authorList>
            <person name="Lanie J.A."/>
            <person name="Ng W.-L."/>
            <person name="Kazmierczak K.M."/>
            <person name="Andrzejewski T.M."/>
            <person name="Davidsen T.M."/>
            <person name="Wayne K.J."/>
            <person name="Tettelin H."/>
            <person name="Glass J.I."/>
            <person name="Rusch D."/>
            <person name="Podicherti R."/>
            <person name="Tsui H.-C.T."/>
            <person name="Winkler M.E."/>
        </authorList>
    </citation>
    <scope>NUCLEOTIDE SEQUENCE</scope>
</reference>
<dbReference type="AlphaFoldDB" id="A0A382A3D8"/>
<feature type="non-terminal residue" evidence="1">
    <location>
        <position position="99"/>
    </location>
</feature>
<name>A0A382A3D8_9ZZZZ</name>
<dbReference type="GO" id="GO:0016810">
    <property type="term" value="F:hydrolase activity, acting on carbon-nitrogen (but not peptide) bonds"/>
    <property type="evidence" value="ECO:0007669"/>
    <property type="project" value="InterPro"/>
</dbReference>
<evidence type="ECO:0008006" key="2">
    <source>
        <dbReference type="Google" id="ProtNLM"/>
    </source>
</evidence>
<dbReference type="SUPFAM" id="SSF51338">
    <property type="entry name" value="Composite domain of metallo-dependent hydrolases"/>
    <property type="match status" value="1"/>
</dbReference>